<evidence type="ECO:0000256" key="2">
    <source>
        <dbReference type="SAM" id="Phobius"/>
    </source>
</evidence>
<feature type="region of interest" description="Disordered" evidence="1">
    <location>
        <begin position="357"/>
        <end position="393"/>
    </location>
</feature>
<comment type="caution">
    <text evidence="3">The sequence shown here is derived from an EMBL/GenBank/DDBJ whole genome shotgun (WGS) entry which is preliminary data.</text>
</comment>
<feature type="transmembrane region" description="Helical" evidence="2">
    <location>
        <begin position="6"/>
        <end position="26"/>
    </location>
</feature>
<reference evidence="3" key="1">
    <citation type="submission" date="2021-07" db="EMBL/GenBank/DDBJ databases">
        <title>Draft genome of Mortierella alpina, strain LL118, isolated from an aspen leaf litter sample.</title>
        <authorList>
            <person name="Yang S."/>
            <person name="Vinatzer B.A."/>
        </authorList>
    </citation>
    <scope>NUCLEOTIDE SEQUENCE</scope>
    <source>
        <strain evidence="3">LL118</strain>
    </source>
</reference>
<feature type="region of interest" description="Disordered" evidence="1">
    <location>
        <begin position="587"/>
        <end position="611"/>
    </location>
</feature>
<evidence type="ECO:0000313" key="3">
    <source>
        <dbReference type="EMBL" id="KAG9319815.1"/>
    </source>
</evidence>
<accession>A0A9P7ZZ21</accession>
<feature type="transmembrane region" description="Helical" evidence="2">
    <location>
        <begin position="66"/>
        <end position="91"/>
    </location>
</feature>
<feature type="transmembrane region" description="Helical" evidence="2">
    <location>
        <begin position="103"/>
        <end position="127"/>
    </location>
</feature>
<feature type="region of interest" description="Disordered" evidence="1">
    <location>
        <begin position="479"/>
        <end position="519"/>
    </location>
</feature>
<dbReference type="Proteomes" id="UP000717515">
    <property type="component" value="Unassembled WGS sequence"/>
</dbReference>
<evidence type="ECO:0000313" key="4">
    <source>
        <dbReference type="Proteomes" id="UP000717515"/>
    </source>
</evidence>
<sequence length="721" mass="78490">MIPPLPSTIVATCYIALIAILACVQFQRSQTPLRLGAAVMAVFGLSISALSVVYATDKLSLSVFWVYQFVAECIAVTWVITTIIHLGYAFYPLTRHQTLIWRTALGSVILYDVVAIAELSYYCYAVWGSQTLSKEATPVLWIYWVRQVVKVLACAVTIAYLFVSRSLSLGQCACLAAWLSSLCETPASVPLVRHHNSTGVAMVADSNTLAVGIWYLSALGLTCLGYTSMFIYYMTKPSEVFSPQAQALDLCIRLTACPIFSLPPPRILIQYFQTKYGTSIRDDNPNTMIEDGITNDPRPRRPPMLVSQPTSFSSRRNSGFVFDPPATYQARYSLSYQSHNARGDKDQDRCKHSMDEEVNIGSTSSSSDTAAESSPKLKPLATERPDSPPNLDDAVLKSLAISAPPADIPLTPVSIQLMSIKAPSSASASSPDQEELEETAKAARRISRRLTMEGRRDGLDFLNIGGLMRWSHHTHDVIPTTATSSSSSSPAASPSAHPFPLLSSHIPHNGSAEHSHNPAEARIGKLSTILDGSFTDDEEDAASEHTSQQRFVEQPPSRKEQHYGHSKAGVQDSVSITVDSNHNLPLSFGQGIDPNLLEPRTDLSRHRSAPSTSLIVKKLSMDNIRRKSRDALARLQEGGLGAALSIPATSGPLSPTILRSGRSNVAGPPILSEKPNASEDHGHRRTPSLPHLVLSSQRFATEHRQDQHIDEKSAAGDDGSR</sequence>
<keyword evidence="2" id="KW-0472">Membrane</keyword>
<feature type="region of interest" description="Disordered" evidence="1">
    <location>
        <begin position="537"/>
        <end position="568"/>
    </location>
</feature>
<feature type="region of interest" description="Disordered" evidence="1">
    <location>
        <begin position="651"/>
        <end position="721"/>
    </location>
</feature>
<proteinExistence type="predicted"/>
<name>A0A9P7ZZ21_MORAP</name>
<organism evidence="3 4">
    <name type="scientific">Mortierella alpina</name>
    <name type="common">Oleaginous fungus</name>
    <name type="synonym">Mortierella renispora</name>
    <dbReference type="NCBI Taxonomy" id="64518"/>
    <lineage>
        <taxon>Eukaryota</taxon>
        <taxon>Fungi</taxon>
        <taxon>Fungi incertae sedis</taxon>
        <taxon>Mucoromycota</taxon>
        <taxon>Mortierellomycotina</taxon>
        <taxon>Mortierellomycetes</taxon>
        <taxon>Mortierellales</taxon>
        <taxon>Mortierellaceae</taxon>
        <taxon>Mortierella</taxon>
    </lineage>
</organism>
<dbReference type="AlphaFoldDB" id="A0A9P7ZZ21"/>
<evidence type="ECO:0000256" key="1">
    <source>
        <dbReference type="SAM" id="MobiDB-lite"/>
    </source>
</evidence>
<feature type="compositionally biased region" description="Low complexity" evidence="1">
    <location>
        <begin position="362"/>
        <end position="374"/>
    </location>
</feature>
<keyword evidence="2" id="KW-0812">Transmembrane</keyword>
<protein>
    <submittedName>
        <fullName evidence="3">Uncharacterized protein</fullName>
    </submittedName>
</protein>
<keyword evidence="2" id="KW-1133">Transmembrane helix</keyword>
<feature type="transmembrane region" description="Helical" evidence="2">
    <location>
        <begin position="139"/>
        <end position="163"/>
    </location>
</feature>
<feature type="transmembrane region" description="Helical" evidence="2">
    <location>
        <begin position="33"/>
        <end position="54"/>
    </location>
</feature>
<dbReference type="EMBL" id="JAIFTL010000372">
    <property type="protein sequence ID" value="KAG9319815.1"/>
    <property type="molecule type" value="Genomic_DNA"/>
</dbReference>
<feature type="transmembrane region" description="Helical" evidence="2">
    <location>
        <begin position="212"/>
        <end position="233"/>
    </location>
</feature>
<gene>
    <name evidence="3" type="ORF">KVV02_003600</name>
</gene>
<feature type="region of interest" description="Disordered" evidence="1">
    <location>
        <begin position="282"/>
        <end position="318"/>
    </location>
</feature>
<feature type="compositionally biased region" description="Basic and acidic residues" evidence="1">
    <location>
        <begin position="700"/>
        <end position="721"/>
    </location>
</feature>
<feature type="compositionally biased region" description="Low complexity" evidence="1">
    <location>
        <begin position="479"/>
        <end position="496"/>
    </location>
</feature>
<feature type="compositionally biased region" description="Polar residues" evidence="1">
    <location>
        <begin position="307"/>
        <end position="317"/>
    </location>
</feature>